<accession>A0ABQ5N6U4</accession>
<organism evidence="1 2">
    <name type="scientific">Clostridium omnivorum</name>
    <dbReference type="NCBI Taxonomy" id="1604902"/>
    <lineage>
        <taxon>Bacteria</taxon>
        <taxon>Bacillati</taxon>
        <taxon>Bacillota</taxon>
        <taxon>Clostridia</taxon>
        <taxon>Eubacteriales</taxon>
        <taxon>Clostridiaceae</taxon>
        <taxon>Clostridium</taxon>
    </lineage>
</organism>
<gene>
    <name evidence="1" type="ORF">bsdE14_23730</name>
</gene>
<proteinExistence type="predicted"/>
<evidence type="ECO:0000313" key="2">
    <source>
        <dbReference type="Proteomes" id="UP001208567"/>
    </source>
</evidence>
<reference evidence="1 2" key="1">
    <citation type="journal article" date="2024" name="Int. J. Syst. Evol. Microbiol.">
        <title>Clostridium omnivorum sp. nov., isolated from anoxic soil under the treatment of reductive soil disinfestation.</title>
        <authorList>
            <person name="Ueki A."/>
            <person name="Tonouchi A."/>
            <person name="Kaku N."/>
            <person name="Honma S."/>
            <person name="Ueki K."/>
        </authorList>
    </citation>
    <scope>NUCLEOTIDE SEQUENCE [LARGE SCALE GENOMIC DNA]</scope>
    <source>
        <strain evidence="1 2">E14</strain>
    </source>
</reference>
<comment type="caution">
    <text evidence="1">The sequence shown here is derived from an EMBL/GenBank/DDBJ whole genome shotgun (WGS) entry which is preliminary data.</text>
</comment>
<sequence length="208" mass="24135">MIYDLSTERVKSFKINVNPKGEEFYQAYKLKGDVPDFIKICLDGDTMKEYKLSKGIVASQIFDEFEEQRGTSLFHHSANSCNIDCFLSVAYTLCPDIVEVNGYIFISDLFDAEGDEAFEEIRRLEKQFNCDKTKIEQWVNSRSLGEFFIGCYSKSMDNDKIIDEFAKVLVYFWSRRAMELFPNRNIIVKTGNEIMGELGLTITMYEQL</sequence>
<dbReference type="EMBL" id="BRXR01000001">
    <property type="protein sequence ID" value="GLC30963.1"/>
    <property type="molecule type" value="Genomic_DNA"/>
</dbReference>
<name>A0ABQ5N6U4_9CLOT</name>
<evidence type="ECO:0000313" key="1">
    <source>
        <dbReference type="EMBL" id="GLC30963.1"/>
    </source>
</evidence>
<protein>
    <recommendedName>
        <fullName evidence="3">Barstar (barnase inhibitor) domain-containing protein</fullName>
    </recommendedName>
</protein>
<evidence type="ECO:0008006" key="3">
    <source>
        <dbReference type="Google" id="ProtNLM"/>
    </source>
</evidence>
<dbReference type="Proteomes" id="UP001208567">
    <property type="component" value="Unassembled WGS sequence"/>
</dbReference>
<dbReference type="RefSeq" id="WP_264850239.1">
    <property type="nucleotide sequence ID" value="NZ_BRXR01000001.1"/>
</dbReference>
<keyword evidence="2" id="KW-1185">Reference proteome</keyword>